<evidence type="ECO:0000313" key="3">
    <source>
        <dbReference type="Proteomes" id="UP000789706"/>
    </source>
</evidence>
<keyword evidence="1" id="KW-0732">Signal</keyword>
<proteinExistence type="predicted"/>
<dbReference type="EMBL" id="CAJVPK010003971">
    <property type="protein sequence ID" value="CAG8632629.1"/>
    <property type="molecule type" value="Genomic_DNA"/>
</dbReference>
<organism evidence="2 3">
    <name type="scientific">Diversispora eburnea</name>
    <dbReference type="NCBI Taxonomy" id="1213867"/>
    <lineage>
        <taxon>Eukaryota</taxon>
        <taxon>Fungi</taxon>
        <taxon>Fungi incertae sedis</taxon>
        <taxon>Mucoromycota</taxon>
        <taxon>Glomeromycotina</taxon>
        <taxon>Glomeromycetes</taxon>
        <taxon>Diversisporales</taxon>
        <taxon>Diversisporaceae</taxon>
        <taxon>Diversispora</taxon>
    </lineage>
</organism>
<keyword evidence="3" id="KW-1185">Reference proteome</keyword>
<name>A0A9N9DEF4_9GLOM</name>
<feature type="chain" id="PRO_5040296277" evidence="1">
    <location>
        <begin position="23"/>
        <end position="124"/>
    </location>
</feature>
<dbReference type="Proteomes" id="UP000789706">
    <property type="component" value="Unassembled WGS sequence"/>
</dbReference>
<evidence type="ECO:0000313" key="2">
    <source>
        <dbReference type="EMBL" id="CAG8632629.1"/>
    </source>
</evidence>
<dbReference type="InterPro" id="IPR012337">
    <property type="entry name" value="RNaseH-like_sf"/>
</dbReference>
<sequence length="124" mass="14570">SNSKLQLIIIKILSILTSSTTSEYNFSTFEFIHNKIHNYLYNDHVKKLVYIYTNLKIHDNKKLDKLNKINIKIGNKNNESIEEEIDINKEINKGDDNILQDFDLISENINLIDLIDDLNNNYNK</sequence>
<dbReference type="AlphaFoldDB" id="A0A9N9DEF4"/>
<protein>
    <submittedName>
        <fullName evidence="2">4873_t:CDS:1</fullName>
    </submittedName>
</protein>
<gene>
    <name evidence="2" type="ORF">DEBURN_LOCUS10837</name>
</gene>
<reference evidence="2" key="1">
    <citation type="submission" date="2021-06" db="EMBL/GenBank/DDBJ databases">
        <authorList>
            <person name="Kallberg Y."/>
            <person name="Tangrot J."/>
            <person name="Rosling A."/>
        </authorList>
    </citation>
    <scope>NUCLEOTIDE SEQUENCE</scope>
    <source>
        <strain evidence="2">AZ414A</strain>
    </source>
</reference>
<dbReference type="SUPFAM" id="SSF53098">
    <property type="entry name" value="Ribonuclease H-like"/>
    <property type="match status" value="1"/>
</dbReference>
<evidence type="ECO:0000256" key="1">
    <source>
        <dbReference type="SAM" id="SignalP"/>
    </source>
</evidence>
<feature type="non-terminal residue" evidence="2">
    <location>
        <position position="1"/>
    </location>
</feature>
<feature type="signal peptide" evidence="1">
    <location>
        <begin position="1"/>
        <end position="22"/>
    </location>
</feature>
<accession>A0A9N9DEF4</accession>
<comment type="caution">
    <text evidence="2">The sequence shown here is derived from an EMBL/GenBank/DDBJ whole genome shotgun (WGS) entry which is preliminary data.</text>
</comment>